<dbReference type="Proteomes" id="UP000225108">
    <property type="component" value="Unassembled WGS sequence"/>
</dbReference>
<comment type="caution">
    <text evidence="1">The sequence shown here is derived from an EMBL/GenBank/DDBJ whole genome shotgun (WGS) entry which is preliminary data.</text>
</comment>
<accession>A0A2G3PPC1</accession>
<sequence length="68" mass="6791">MIHIHATKGVGGLDADRLAAEVPGFGSSSMDQAGRRPEPVRYGYSAAMGQSLAPPAAALLIGVVASAA</sequence>
<name>A0A2G3PPC1_WILMA</name>
<reference evidence="1 2" key="1">
    <citation type="submission" date="2017-10" db="EMBL/GenBank/DDBJ databases">
        <title>The draft genome sequence of Williamsia sp. BULT 1.1 isolated from the semi-arid grassland soils from South Africa.</title>
        <authorList>
            <person name="Kabwe M.H."/>
            <person name="Govender N."/>
            <person name="Mutseka Lunga P."/>
            <person name="Vikram S."/>
            <person name="Makhalanyane T.P."/>
        </authorList>
    </citation>
    <scope>NUCLEOTIDE SEQUENCE [LARGE SCALE GENOMIC DNA]</scope>
    <source>
        <strain evidence="1 2">BULT 1.1</strain>
    </source>
</reference>
<evidence type="ECO:0000313" key="1">
    <source>
        <dbReference type="EMBL" id="PHV67621.1"/>
    </source>
</evidence>
<dbReference type="EMBL" id="PEBD01000005">
    <property type="protein sequence ID" value="PHV67621.1"/>
    <property type="molecule type" value="Genomic_DNA"/>
</dbReference>
<organism evidence="1 2">
    <name type="scientific">Williamsia marianensis</name>
    <dbReference type="NCBI Taxonomy" id="85044"/>
    <lineage>
        <taxon>Bacteria</taxon>
        <taxon>Bacillati</taxon>
        <taxon>Actinomycetota</taxon>
        <taxon>Actinomycetes</taxon>
        <taxon>Mycobacteriales</taxon>
        <taxon>Nocardiaceae</taxon>
        <taxon>Williamsia</taxon>
    </lineage>
</organism>
<proteinExistence type="predicted"/>
<dbReference type="AlphaFoldDB" id="A0A2G3PPC1"/>
<protein>
    <submittedName>
        <fullName evidence="1">Uncharacterized protein</fullName>
    </submittedName>
</protein>
<evidence type="ECO:0000313" key="2">
    <source>
        <dbReference type="Proteomes" id="UP000225108"/>
    </source>
</evidence>
<gene>
    <name evidence="1" type="ORF">CSW57_08095</name>
</gene>
<dbReference type="RefSeq" id="WP_099382305.1">
    <property type="nucleotide sequence ID" value="NZ_PEBD01000005.1"/>
</dbReference>